<protein>
    <recommendedName>
        <fullName evidence="4">DUF4835 domain-containing protein</fullName>
    </recommendedName>
</protein>
<name>A0A1I5EGI2_9FLAO</name>
<feature type="chain" id="PRO_5011670793" description="DUF4835 domain-containing protein" evidence="1">
    <location>
        <begin position="20"/>
        <end position="295"/>
    </location>
</feature>
<sequence length="295" mass="33128">MLNKFVLFFVLLSSFSGFSQELNANVMVNSERIQQSNKQIFTTLQNSMRDFLNNTKFTNLNVKRSELIDCNVMLVVSDYDPNSNSFSGTLQIQSTRPIYNSSYGTSLLNFSDKNINFNYIEFEPLVYSENSIGSNLVGILSFYANIIIGLDADSFALYGGTPNYQKATNVVSMMQQNGDKGWVMGDQNNRYALSNDLLSNMYSPYREALYEYHIKGLDVMSTDPNQGKAGVANAINLLSNVHKARPNALPTRIFFDAKADEIVKVFGAGPTYDTSKLIETLTRINSINGTKWNRM</sequence>
<dbReference type="Proteomes" id="UP000199036">
    <property type="component" value="Unassembled WGS sequence"/>
</dbReference>
<proteinExistence type="predicted"/>
<accession>A0A1I5EGI2</accession>
<evidence type="ECO:0000256" key="1">
    <source>
        <dbReference type="SAM" id="SignalP"/>
    </source>
</evidence>
<gene>
    <name evidence="2" type="ORF">SAMN05421741_12048</name>
</gene>
<dbReference type="STRING" id="913024.SAMN05421741_12048"/>
<evidence type="ECO:0008006" key="4">
    <source>
        <dbReference type="Google" id="ProtNLM"/>
    </source>
</evidence>
<dbReference type="Pfam" id="PF16119">
    <property type="entry name" value="DUF4835"/>
    <property type="match status" value="1"/>
</dbReference>
<dbReference type="EMBL" id="FOVI01000020">
    <property type="protein sequence ID" value="SFO10595.1"/>
    <property type="molecule type" value="Genomic_DNA"/>
</dbReference>
<evidence type="ECO:0000313" key="2">
    <source>
        <dbReference type="EMBL" id="SFO10595.1"/>
    </source>
</evidence>
<reference evidence="3" key="1">
    <citation type="submission" date="2016-10" db="EMBL/GenBank/DDBJ databases">
        <authorList>
            <person name="Varghese N."/>
            <person name="Submissions S."/>
        </authorList>
    </citation>
    <scope>NUCLEOTIDE SEQUENCE [LARGE SCALE GENOMIC DNA]</scope>
    <source>
        <strain evidence="3">DS-12</strain>
    </source>
</reference>
<dbReference type="RefSeq" id="WP_091525101.1">
    <property type="nucleotide sequence ID" value="NZ_FOVI01000020.1"/>
</dbReference>
<evidence type="ECO:0000313" key="3">
    <source>
        <dbReference type="Proteomes" id="UP000199036"/>
    </source>
</evidence>
<organism evidence="2 3">
    <name type="scientific">Paenimyroides ummariense</name>
    <dbReference type="NCBI Taxonomy" id="913024"/>
    <lineage>
        <taxon>Bacteria</taxon>
        <taxon>Pseudomonadati</taxon>
        <taxon>Bacteroidota</taxon>
        <taxon>Flavobacteriia</taxon>
        <taxon>Flavobacteriales</taxon>
        <taxon>Flavobacteriaceae</taxon>
        <taxon>Paenimyroides</taxon>
    </lineage>
</organism>
<dbReference type="OrthoDB" id="9773381at2"/>
<feature type="signal peptide" evidence="1">
    <location>
        <begin position="1"/>
        <end position="19"/>
    </location>
</feature>
<keyword evidence="3" id="KW-1185">Reference proteome</keyword>
<keyword evidence="1" id="KW-0732">Signal</keyword>
<dbReference type="AlphaFoldDB" id="A0A1I5EGI2"/>
<dbReference type="InterPro" id="IPR032274">
    <property type="entry name" value="DUF4835"/>
</dbReference>